<dbReference type="Proteomes" id="UP000243498">
    <property type="component" value="Unassembled WGS sequence"/>
</dbReference>
<dbReference type="EC" id="3.5.4.4" evidence="4"/>
<keyword evidence="5" id="KW-0964">Secreted</keyword>
<feature type="region of interest" description="Disordered" evidence="10">
    <location>
        <begin position="568"/>
        <end position="593"/>
    </location>
</feature>
<dbReference type="GO" id="GO:0005576">
    <property type="term" value="C:extracellular region"/>
    <property type="evidence" value="ECO:0007669"/>
    <property type="project" value="UniProtKB-SubCell"/>
</dbReference>
<dbReference type="GO" id="GO:0006154">
    <property type="term" value="P:adenosine catabolic process"/>
    <property type="evidence" value="ECO:0007669"/>
    <property type="project" value="TreeGrafter"/>
</dbReference>
<dbReference type="GO" id="GO:0046872">
    <property type="term" value="F:metal ion binding"/>
    <property type="evidence" value="ECO:0007669"/>
    <property type="project" value="UniProtKB-KW"/>
</dbReference>
<feature type="domain" description="Adenosine deaminase" evidence="11">
    <location>
        <begin position="229"/>
        <end position="531"/>
    </location>
</feature>
<proteinExistence type="inferred from homology"/>
<dbReference type="EMBL" id="AZHC01000014">
    <property type="protein sequence ID" value="OAA42089.1"/>
    <property type="molecule type" value="Genomic_DNA"/>
</dbReference>
<evidence type="ECO:0000256" key="10">
    <source>
        <dbReference type="SAM" id="MobiDB-lite"/>
    </source>
</evidence>
<name>A0A167D925_METRR</name>
<comment type="caution">
    <text evidence="12">The sequence shown here is derived from an EMBL/GenBank/DDBJ whole genome shotgun (WGS) entry which is preliminary data.</text>
</comment>
<comment type="similarity">
    <text evidence="3">Belongs to the metallo-dependent hydrolases superfamily. Adenosine and AMP deaminases family. ADGF subfamily.</text>
</comment>
<dbReference type="AlphaFoldDB" id="A0A167D925"/>
<dbReference type="GO" id="GO:0046103">
    <property type="term" value="P:inosine biosynthetic process"/>
    <property type="evidence" value="ECO:0007669"/>
    <property type="project" value="TreeGrafter"/>
</dbReference>
<organism evidence="12 13">
    <name type="scientific">Metarhizium rileyi (strain RCEF 4871)</name>
    <name type="common">Nomuraea rileyi</name>
    <dbReference type="NCBI Taxonomy" id="1649241"/>
    <lineage>
        <taxon>Eukaryota</taxon>
        <taxon>Fungi</taxon>
        <taxon>Dikarya</taxon>
        <taxon>Ascomycota</taxon>
        <taxon>Pezizomycotina</taxon>
        <taxon>Sordariomycetes</taxon>
        <taxon>Hypocreomycetidae</taxon>
        <taxon>Hypocreales</taxon>
        <taxon>Clavicipitaceae</taxon>
        <taxon>Metarhizium</taxon>
    </lineage>
</organism>
<evidence type="ECO:0000256" key="9">
    <source>
        <dbReference type="ARBA" id="ARBA00047764"/>
    </source>
</evidence>
<reference evidence="12 13" key="1">
    <citation type="journal article" date="2016" name="Genome Biol. Evol.">
        <title>Divergent and convergent evolution of fungal pathogenicity.</title>
        <authorList>
            <person name="Shang Y."/>
            <person name="Xiao G."/>
            <person name="Zheng P."/>
            <person name="Cen K."/>
            <person name="Zhan S."/>
            <person name="Wang C."/>
        </authorList>
    </citation>
    <scope>NUCLEOTIDE SEQUENCE [LARGE SCALE GENOMIC DNA]</scope>
    <source>
        <strain evidence="12 13">RCEF 4871</strain>
    </source>
</reference>
<dbReference type="InterPro" id="IPR006330">
    <property type="entry name" value="Ado/ade_deaminase"/>
</dbReference>
<keyword evidence="7" id="KW-0732">Signal</keyword>
<evidence type="ECO:0000256" key="5">
    <source>
        <dbReference type="ARBA" id="ARBA00022525"/>
    </source>
</evidence>
<feature type="compositionally biased region" description="Acidic residues" evidence="10">
    <location>
        <begin position="568"/>
        <end position="581"/>
    </location>
</feature>
<comment type="subcellular location">
    <subcellularLocation>
        <location evidence="2">Secreted</location>
    </subcellularLocation>
</comment>
<dbReference type="PANTHER" id="PTHR11409">
    <property type="entry name" value="ADENOSINE DEAMINASE"/>
    <property type="match status" value="1"/>
</dbReference>
<dbReference type="SUPFAM" id="SSF51556">
    <property type="entry name" value="Metallo-dependent hydrolases"/>
    <property type="match status" value="1"/>
</dbReference>
<accession>A0A167D925</accession>
<dbReference type="Pfam" id="PF00962">
    <property type="entry name" value="A_deaminase"/>
    <property type="match status" value="1"/>
</dbReference>
<evidence type="ECO:0000256" key="4">
    <source>
        <dbReference type="ARBA" id="ARBA00012784"/>
    </source>
</evidence>
<dbReference type="InterPro" id="IPR001365">
    <property type="entry name" value="A_deaminase_dom"/>
</dbReference>
<keyword evidence="8" id="KW-0378">Hydrolase</keyword>
<dbReference type="GO" id="GO:0004000">
    <property type="term" value="F:adenosine deaminase activity"/>
    <property type="evidence" value="ECO:0007669"/>
    <property type="project" value="TreeGrafter"/>
</dbReference>
<evidence type="ECO:0000259" key="11">
    <source>
        <dbReference type="Pfam" id="PF00962"/>
    </source>
</evidence>
<dbReference type="STRING" id="1081105.A0A167D925"/>
<evidence type="ECO:0000256" key="7">
    <source>
        <dbReference type="ARBA" id="ARBA00022729"/>
    </source>
</evidence>
<keyword evidence="13" id="KW-1185">Reference proteome</keyword>
<dbReference type="OMA" id="SMKQCIE"/>
<dbReference type="Gene3D" id="3.20.20.140">
    <property type="entry name" value="Metal-dependent hydrolases"/>
    <property type="match status" value="1"/>
</dbReference>
<feature type="compositionally biased region" description="Low complexity" evidence="10">
    <location>
        <begin position="582"/>
        <end position="593"/>
    </location>
</feature>
<evidence type="ECO:0000256" key="6">
    <source>
        <dbReference type="ARBA" id="ARBA00022723"/>
    </source>
</evidence>
<sequence length="593" mass="67384">MAMPNDIWDEISQDIPSASDPFIEQYMAGRENLVSQEKETRSDASFRKSLSPIARRACTIVDRIRSHEKGTIWTPDVEEDMARTSQECIFPGMMFMLAKDRMESTKLWKIVSKMPKGCLLHSHMDAMVSFDYILDVLLRTPGMHMSSDRPLRGRDALENASMDFRYRSKESTDGSPWEDSYTPETFILLTKAADEFPDGGRPGFLRWLKSRCTLSTTDSHEQHHGIDAIWRKFAKCFVVVATIIHYEPIFRAFLRRLMTQLKSDGVNWVELRFTWPLNYCRERREEPESDYSHVFTVMDEEVAGFKASPEGKGFWGLTTIWTTLRSLDTRPMIENMDHCITTKMEFPHLVAGYDLVGPEDLGRPLADVLPELFWFRKQCAQEGVNIPFFFHAGETLGDGNSTDENLFDAILLGTRRIGHAYSLYKHPLLIDMVKDKRILVESCPISNEVLRLCGSVLAHPLPALLARGVACCLCNDDPAMLGHDTAGMSHDFWQALQGWDNLGLAGLGSMAENSVRWAAFEDQEAAAWATDVRQASLGSGVKAQRLKEWQIEWEQFCLWIVTEFGEEYDPEEAAEEEEEETLQVASEASAQAA</sequence>
<dbReference type="PANTHER" id="PTHR11409:SF39">
    <property type="entry name" value="ADENOSINE DEAMINASE 2"/>
    <property type="match status" value="1"/>
</dbReference>
<evidence type="ECO:0000256" key="8">
    <source>
        <dbReference type="ARBA" id="ARBA00022801"/>
    </source>
</evidence>
<evidence type="ECO:0000313" key="12">
    <source>
        <dbReference type="EMBL" id="OAA42089.1"/>
    </source>
</evidence>
<comment type="cofactor">
    <cofactor evidence="1">
        <name>Zn(2+)</name>
        <dbReference type="ChEBI" id="CHEBI:29105"/>
    </cofactor>
</comment>
<evidence type="ECO:0000256" key="2">
    <source>
        <dbReference type="ARBA" id="ARBA00004613"/>
    </source>
</evidence>
<evidence type="ECO:0000313" key="13">
    <source>
        <dbReference type="Proteomes" id="UP000243498"/>
    </source>
</evidence>
<keyword evidence="6" id="KW-0479">Metal-binding</keyword>
<evidence type="ECO:0000256" key="3">
    <source>
        <dbReference type="ARBA" id="ARBA00006083"/>
    </source>
</evidence>
<evidence type="ECO:0000256" key="1">
    <source>
        <dbReference type="ARBA" id="ARBA00001947"/>
    </source>
</evidence>
<dbReference type="CDD" id="cd01321">
    <property type="entry name" value="ADGF"/>
    <property type="match status" value="1"/>
</dbReference>
<comment type="catalytic activity">
    <reaction evidence="9">
        <text>adenosine + H2O + H(+) = inosine + NH4(+)</text>
        <dbReference type="Rhea" id="RHEA:24408"/>
        <dbReference type="ChEBI" id="CHEBI:15377"/>
        <dbReference type="ChEBI" id="CHEBI:15378"/>
        <dbReference type="ChEBI" id="CHEBI:16335"/>
        <dbReference type="ChEBI" id="CHEBI:17596"/>
        <dbReference type="ChEBI" id="CHEBI:28938"/>
        <dbReference type="EC" id="3.5.4.4"/>
    </reaction>
</comment>
<protein>
    <recommendedName>
        <fullName evidence="4">adenosine deaminase</fullName>
        <ecNumber evidence="4">3.5.4.4</ecNumber>
    </recommendedName>
</protein>
<dbReference type="InterPro" id="IPR032466">
    <property type="entry name" value="Metal_Hydrolase"/>
</dbReference>
<dbReference type="FunFam" id="3.20.20.140:FF:000017">
    <property type="entry name" value="Adenosine deaminase 2"/>
    <property type="match status" value="1"/>
</dbReference>
<gene>
    <name evidence="12" type="ORF">NOR_04938</name>
</gene>
<dbReference type="OrthoDB" id="7202371at2759"/>